<evidence type="ECO:0000256" key="3">
    <source>
        <dbReference type="ARBA" id="ARBA00023163"/>
    </source>
</evidence>
<dbReference type="InterPro" id="IPR011711">
    <property type="entry name" value="GntR_C"/>
</dbReference>
<evidence type="ECO:0000256" key="1">
    <source>
        <dbReference type="ARBA" id="ARBA00023015"/>
    </source>
</evidence>
<dbReference type="InterPro" id="IPR000524">
    <property type="entry name" value="Tscrpt_reg_HTH_GntR"/>
</dbReference>
<keyword evidence="2" id="KW-0238">DNA-binding</keyword>
<evidence type="ECO:0000259" key="4">
    <source>
        <dbReference type="PROSITE" id="PS50949"/>
    </source>
</evidence>
<dbReference type="SMART" id="SM00345">
    <property type="entry name" value="HTH_GNTR"/>
    <property type="match status" value="1"/>
</dbReference>
<reference evidence="5 6" key="1">
    <citation type="submission" date="2018-09" db="EMBL/GenBank/DDBJ databases">
        <authorList>
            <person name="Grouzdev D.S."/>
            <person name="Krutkina M.S."/>
        </authorList>
    </citation>
    <scope>NUCLEOTIDE SEQUENCE [LARGE SCALE GENOMIC DNA]</scope>
    <source>
        <strain evidence="5 6">RmlP001</strain>
    </source>
</reference>
<evidence type="ECO:0000256" key="2">
    <source>
        <dbReference type="ARBA" id="ARBA00023125"/>
    </source>
</evidence>
<dbReference type="GO" id="GO:0003700">
    <property type="term" value="F:DNA-binding transcription factor activity"/>
    <property type="evidence" value="ECO:0007669"/>
    <property type="project" value="InterPro"/>
</dbReference>
<reference evidence="5 6" key="2">
    <citation type="submission" date="2019-02" db="EMBL/GenBank/DDBJ databases">
        <title>'Lichenibacterium ramalinii' gen. nov. sp. nov., 'Lichenibacterium minor' gen. nov. sp. nov.</title>
        <authorList>
            <person name="Pankratov T."/>
        </authorList>
    </citation>
    <scope>NUCLEOTIDE SEQUENCE [LARGE SCALE GENOMIC DNA]</scope>
    <source>
        <strain evidence="5 6">RmlP001</strain>
    </source>
</reference>
<proteinExistence type="predicted"/>
<dbReference type="SUPFAM" id="SSF48008">
    <property type="entry name" value="GntR ligand-binding domain-like"/>
    <property type="match status" value="1"/>
</dbReference>
<keyword evidence="1" id="KW-0805">Transcription regulation</keyword>
<organism evidence="5 6">
    <name type="scientific">Lichenibacterium ramalinae</name>
    <dbReference type="NCBI Taxonomy" id="2316527"/>
    <lineage>
        <taxon>Bacteria</taxon>
        <taxon>Pseudomonadati</taxon>
        <taxon>Pseudomonadota</taxon>
        <taxon>Alphaproteobacteria</taxon>
        <taxon>Hyphomicrobiales</taxon>
        <taxon>Lichenihabitantaceae</taxon>
        <taxon>Lichenibacterium</taxon>
    </lineage>
</organism>
<evidence type="ECO:0000313" key="6">
    <source>
        <dbReference type="Proteomes" id="UP000289411"/>
    </source>
</evidence>
<dbReference type="Pfam" id="PF00392">
    <property type="entry name" value="GntR"/>
    <property type="match status" value="1"/>
</dbReference>
<dbReference type="RefSeq" id="WP_129218115.1">
    <property type="nucleotide sequence ID" value="NZ_QYBC01000003.1"/>
</dbReference>
<comment type="caution">
    <text evidence="5">The sequence shown here is derived from an EMBL/GenBank/DDBJ whole genome shotgun (WGS) entry which is preliminary data.</text>
</comment>
<evidence type="ECO:0000313" key="5">
    <source>
        <dbReference type="EMBL" id="RYB06761.1"/>
    </source>
</evidence>
<keyword evidence="6" id="KW-1185">Reference proteome</keyword>
<dbReference type="SUPFAM" id="SSF46785">
    <property type="entry name" value="Winged helix' DNA-binding domain"/>
    <property type="match status" value="1"/>
</dbReference>
<dbReference type="SMART" id="SM00895">
    <property type="entry name" value="FCD"/>
    <property type="match status" value="1"/>
</dbReference>
<dbReference type="PANTHER" id="PTHR43537:SF53">
    <property type="entry name" value="HTH-TYPE TRANSCRIPTIONAL REPRESSOR NANR"/>
    <property type="match status" value="1"/>
</dbReference>
<gene>
    <name evidence="5" type="ORF">D3272_05400</name>
</gene>
<accession>A0A4Q2RGV2</accession>
<dbReference type="InterPro" id="IPR036388">
    <property type="entry name" value="WH-like_DNA-bd_sf"/>
</dbReference>
<dbReference type="EMBL" id="QYBC01000003">
    <property type="protein sequence ID" value="RYB06761.1"/>
    <property type="molecule type" value="Genomic_DNA"/>
</dbReference>
<dbReference type="PROSITE" id="PS50949">
    <property type="entry name" value="HTH_GNTR"/>
    <property type="match status" value="1"/>
</dbReference>
<dbReference type="OrthoDB" id="7618373at2"/>
<dbReference type="InterPro" id="IPR008920">
    <property type="entry name" value="TF_FadR/GntR_C"/>
</dbReference>
<dbReference type="Proteomes" id="UP000289411">
    <property type="component" value="Unassembled WGS sequence"/>
</dbReference>
<dbReference type="CDD" id="cd07377">
    <property type="entry name" value="WHTH_GntR"/>
    <property type="match status" value="1"/>
</dbReference>
<dbReference type="Pfam" id="PF07729">
    <property type="entry name" value="FCD"/>
    <property type="match status" value="1"/>
</dbReference>
<keyword evidence="3" id="KW-0804">Transcription</keyword>
<dbReference type="Gene3D" id="1.10.10.10">
    <property type="entry name" value="Winged helix-like DNA-binding domain superfamily/Winged helix DNA-binding domain"/>
    <property type="match status" value="1"/>
</dbReference>
<dbReference type="GO" id="GO:0003677">
    <property type="term" value="F:DNA binding"/>
    <property type="evidence" value="ECO:0007669"/>
    <property type="project" value="UniProtKB-KW"/>
</dbReference>
<dbReference type="PANTHER" id="PTHR43537">
    <property type="entry name" value="TRANSCRIPTIONAL REGULATOR, GNTR FAMILY"/>
    <property type="match status" value="1"/>
</dbReference>
<dbReference type="Gene3D" id="1.20.120.530">
    <property type="entry name" value="GntR ligand-binding domain-like"/>
    <property type="match status" value="1"/>
</dbReference>
<feature type="domain" description="HTH gntR-type" evidence="4">
    <location>
        <begin position="14"/>
        <end position="81"/>
    </location>
</feature>
<name>A0A4Q2RGV2_9HYPH</name>
<protein>
    <submittedName>
        <fullName evidence="5">GntR family transcriptional regulator</fullName>
    </submittedName>
</protein>
<dbReference type="InterPro" id="IPR036390">
    <property type="entry name" value="WH_DNA-bd_sf"/>
</dbReference>
<sequence length="241" mass="25373">MPDGSEAAREAAAGAVKQRIFAATREAIVGRRLPPGTKLTEDVIADTFGCGRGPVRWALARLGDEGLVTLVPHRGAFVAQPPLDEAKHLFGARRMLEGGIVRCLCGTRREGGLAPLVACADAEDRAHREGDETAALRLSGDFHLIMADLTGNPIVAAMLRELVSRTILAISVHQRPGSSGCRTHEHRRLIDLMAAGDAEGAAREMEAHLGALEQGLDLSPQPRGGISLRAVLQAVVAPAGA</sequence>
<dbReference type="AlphaFoldDB" id="A0A4Q2RGV2"/>